<dbReference type="KEGG" id="sliu:111361869"/>
<keyword evidence="3" id="KW-1185">Reference proteome</keyword>
<dbReference type="Gene3D" id="2.150.10.10">
    <property type="entry name" value="Serralysin-like metalloprotease, C-terminal"/>
    <property type="match status" value="1"/>
</dbReference>
<dbReference type="GeneID" id="111361869"/>
<dbReference type="Proteomes" id="UP000301870">
    <property type="component" value="Unplaced"/>
</dbReference>
<gene>
    <name evidence="4" type="primary">LOC111361869</name>
</gene>
<name>A0A9J7ESR8_SPOLT</name>
<evidence type="ECO:0000313" key="3">
    <source>
        <dbReference type="Proteomes" id="UP000301870"/>
    </source>
</evidence>
<evidence type="ECO:0000256" key="2">
    <source>
        <dbReference type="SAM" id="SignalP"/>
    </source>
</evidence>
<keyword evidence="2" id="KW-0732">Signal</keyword>
<accession>A0A9J7ESR8</accession>
<organism evidence="3 4">
    <name type="scientific">Spodoptera litura</name>
    <name type="common">Asian cotton leafworm</name>
    <dbReference type="NCBI Taxonomy" id="69820"/>
    <lineage>
        <taxon>Eukaryota</taxon>
        <taxon>Metazoa</taxon>
        <taxon>Ecdysozoa</taxon>
        <taxon>Arthropoda</taxon>
        <taxon>Hexapoda</taxon>
        <taxon>Insecta</taxon>
        <taxon>Pterygota</taxon>
        <taxon>Neoptera</taxon>
        <taxon>Endopterygota</taxon>
        <taxon>Lepidoptera</taxon>
        <taxon>Glossata</taxon>
        <taxon>Ditrysia</taxon>
        <taxon>Noctuoidea</taxon>
        <taxon>Noctuidae</taxon>
        <taxon>Amphipyrinae</taxon>
        <taxon>Spodoptera</taxon>
    </lineage>
</organism>
<dbReference type="RefSeq" id="XP_022834070.1">
    <property type="nucleotide sequence ID" value="XM_022978302.1"/>
</dbReference>
<dbReference type="OrthoDB" id="7465467at2759"/>
<proteinExistence type="predicted"/>
<reference evidence="4" key="1">
    <citation type="submission" date="2025-08" db="UniProtKB">
        <authorList>
            <consortium name="RefSeq"/>
        </authorList>
    </citation>
    <scope>IDENTIFICATION</scope>
    <source>
        <strain evidence="4">Ishihara</strain>
        <tissue evidence="4">Whole body</tissue>
    </source>
</reference>
<feature type="compositionally biased region" description="Polar residues" evidence="1">
    <location>
        <begin position="130"/>
        <end position="144"/>
    </location>
</feature>
<protein>
    <submittedName>
        <fullName evidence="4">Mucin-4-like isoform X1</fullName>
    </submittedName>
</protein>
<evidence type="ECO:0000313" key="4">
    <source>
        <dbReference type="RefSeq" id="XP_022834070.1"/>
    </source>
</evidence>
<feature type="region of interest" description="Disordered" evidence="1">
    <location>
        <begin position="125"/>
        <end position="148"/>
    </location>
</feature>
<sequence>MSITLLICLLVPKGIFTMKFAPGFGNGLFDPLLPISDSSDSYLENDMDIIPIKRQRNEPIKISTKNNADYEECIEISSRILCGYGKNKGLNPIDQVINLSNGCRIRGDRLECGYDNKSKLSGVIEKSAQRQRPTRTPMSGTSNKGPKIDSDILENKLLKSTFDKLSVKSLARQNVTKPTVLIEPTVSTKETKMQISSATEKVTSSQSKRTQSTETVTQIIATVIKNADTVTQNNESVSQSNATVTQSNPSVSQNNATVTQNNKFVSQSNAIVSQNYKFVSQGNATVTQSKPTVTQSNATVTQNNKLVSQSNATDTQSNATDTQSNPTVTQSNATVTQSNARVTQSIRSVSQINTTVPQSTTSVTQRTELRINRTQSIPIKTMTTETITPYTENTLAKLFEDLEPNEILFGTKIFKRAIPNTPQILQILRNNVTESESLITTNVTSTTIEYENSTESLKQTTNSENMATATACVQNQDTVVCYNFKS</sequence>
<feature type="signal peptide" evidence="2">
    <location>
        <begin position="1"/>
        <end position="17"/>
    </location>
</feature>
<feature type="region of interest" description="Disordered" evidence="1">
    <location>
        <begin position="286"/>
        <end position="332"/>
    </location>
</feature>
<feature type="chain" id="PRO_5039889865" evidence="2">
    <location>
        <begin position="18"/>
        <end position="486"/>
    </location>
</feature>
<dbReference type="InterPro" id="IPR011049">
    <property type="entry name" value="Serralysin-like_metalloprot_C"/>
</dbReference>
<dbReference type="AlphaFoldDB" id="A0A9J7ESR8"/>
<feature type="region of interest" description="Disordered" evidence="1">
    <location>
        <begin position="234"/>
        <end position="255"/>
    </location>
</feature>
<evidence type="ECO:0000256" key="1">
    <source>
        <dbReference type="SAM" id="MobiDB-lite"/>
    </source>
</evidence>